<dbReference type="AlphaFoldDB" id="A0AA51RWQ4"/>
<evidence type="ECO:0000313" key="4">
    <source>
        <dbReference type="Proteomes" id="UP001239782"/>
    </source>
</evidence>
<dbReference type="Proteomes" id="UP001239782">
    <property type="component" value="Chromosome"/>
</dbReference>
<dbReference type="GO" id="GO:0006508">
    <property type="term" value="P:proteolysis"/>
    <property type="evidence" value="ECO:0007669"/>
    <property type="project" value="UniProtKB-KW"/>
</dbReference>
<dbReference type="KEGG" id="plei:Q9312_07965"/>
<dbReference type="EC" id="3.4.-.-" evidence="3"/>
<keyword evidence="1" id="KW-0812">Transmembrane</keyword>
<reference evidence="3 4" key="1">
    <citation type="submission" date="2023-08" db="EMBL/GenBank/DDBJ databases">
        <title>Pleionea litopenaei sp. nov., isolated from stomach of juvenile Litopenaeus vannamei.</title>
        <authorList>
            <person name="Rho A.M."/>
            <person name="Hwang C.Y."/>
        </authorList>
    </citation>
    <scope>NUCLEOTIDE SEQUENCE [LARGE SCALE GENOMIC DNA]</scope>
    <source>
        <strain evidence="3 4">HL-JVS1</strain>
    </source>
</reference>
<feature type="transmembrane region" description="Helical" evidence="1">
    <location>
        <begin position="147"/>
        <end position="173"/>
    </location>
</feature>
<evidence type="ECO:0000259" key="2">
    <source>
        <dbReference type="Pfam" id="PF02517"/>
    </source>
</evidence>
<dbReference type="GO" id="GO:0004175">
    <property type="term" value="F:endopeptidase activity"/>
    <property type="evidence" value="ECO:0007669"/>
    <property type="project" value="UniProtKB-ARBA"/>
</dbReference>
<dbReference type="GO" id="GO:0080120">
    <property type="term" value="P:CAAX-box protein maturation"/>
    <property type="evidence" value="ECO:0007669"/>
    <property type="project" value="UniProtKB-ARBA"/>
</dbReference>
<protein>
    <submittedName>
        <fullName evidence="3">CPBP family glutamic-type intramembrane protease</fullName>
        <ecNumber evidence="3">3.4.-.-</ecNumber>
    </submittedName>
</protein>
<dbReference type="RefSeq" id="WP_309204063.1">
    <property type="nucleotide sequence ID" value="NZ_CP133548.1"/>
</dbReference>
<dbReference type="Pfam" id="PF02517">
    <property type="entry name" value="Rce1-like"/>
    <property type="match status" value="1"/>
</dbReference>
<feature type="transmembrane region" description="Helical" evidence="1">
    <location>
        <begin position="7"/>
        <end position="25"/>
    </location>
</feature>
<feature type="transmembrane region" description="Helical" evidence="1">
    <location>
        <begin position="180"/>
        <end position="208"/>
    </location>
</feature>
<keyword evidence="3" id="KW-0378">Hydrolase</keyword>
<keyword evidence="1" id="KW-0472">Membrane</keyword>
<evidence type="ECO:0000256" key="1">
    <source>
        <dbReference type="SAM" id="Phobius"/>
    </source>
</evidence>
<organism evidence="3 4">
    <name type="scientific">Pleionea litopenaei</name>
    <dbReference type="NCBI Taxonomy" id="3070815"/>
    <lineage>
        <taxon>Bacteria</taxon>
        <taxon>Pseudomonadati</taxon>
        <taxon>Pseudomonadota</taxon>
        <taxon>Gammaproteobacteria</taxon>
        <taxon>Oceanospirillales</taxon>
        <taxon>Pleioneaceae</taxon>
        <taxon>Pleionea</taxon>
    </lineage>
</organism>
<feature type="transmembrane region" description="Helical" evidence="1">
    <location>
        <begin position="37"/>
        <end position="55"/>
    </location>
</feature>
<dbReference type="InterPro" id="IPR003675">
    <property type="entry name" value="Rce1/LyrA-like_dom"/>
</dbReference>
<accession>A0AA51RWQ4</accession>
<gene>
    <name evidence="3" type="ORF">Q9312_07965</name>
</gene>
<dbReference type="EMBL" id="CP133548">
    <property type="protein sequence ID" value="WMS88843.1"/>
    <property type="molecule type" value="Genomic_DNA"/>
</dbReference>
<feature type="domain" description="CAAX prenyl protease 2/Lysostaphin resistance protein A-like" evidence="2">
    <location>
        <begin position="129"/>
        <end position="207"/>
    </location>
</feature>
<keyword evidence="3" id="KW-0645">Protease</keyword>
<feature type="transmembrane region" description="Helical" evidence="1">
    <location>
        <begin position="79"/>
        <end position="107"/>
    </location>
</feature>
<keyword evidence="4" id="KW-1185">Reference proteome</keyword>
<evidence type="ECO:0000313" key="3">
    <source>
        <dbReference type="EMBL" id="WMS88843.1"/>
    </source>
</evidence>
<feature type="transmembrane region" description="Helical" evidence="1">
    <location>
        <begin position="228"/>
        <end position="247"/>
    </location>
</feature>
<proteinExistence type="predicted"/>
<keyword evidence="1" id="KW-1133">Transmembrane helix</keyword>
<sequence>MNNQLGITKYLLLFISYKLLLLLILQLARNNLAYYNLYYEIFHAIALSLFALLIFKREKITNQLLEYSFSYLNEKQGQFLGITLFILLCIFFIPIHHSATFVTYALFSPDELQKILSIEPKTPSLPFDQIVRSTFISPILIEIEFRFLLLLVLLQRFCSLLSVLIASCIYAIVQLDWTMLFYGFVLSFIFLRYGLVSAITAHAIFSLIQLTVHQNHYYHLFTELPLVTYFSAFAYLLLFYLILRFCFEYQHKNWRPFTLLKAGYS</sequence>
<name>A0AA51RWQ4_9GAMM</name>